<evidence type="ECO:0000313" key="6">
    <source>
        <dbReference type="EMBL" id="MCM6761672.1"/>
    </source>
</evidence>
<gene>
    <name evidence="6" type="ORF">NB037_04495</name>
</gene>
<feature type="region of interest" description="Disordered" evidence="4">
    <location>
        <begin position="309"/>
        <end position="334"/>
    </location>
</feature>
<dbReference type="AlphaFoldDB" id="A0A9X2DUZ0"/>
<dbReference type="PROSITE" id="PS50932">
    <property type="entry name" value="HTH_LACI_2"/>
    <property type="match status" value="1"/>
</dbReference>
<dbReference type="InterPro" id="IPR028082">
    <property type="entry name" value="Peripla_BP_I"/>
</dbReference>
<dbReference type="InterPro" id="IPR046335">
    <property type="entry name" value="LacI/GalR-like_sensor"/>
</dbReference>
<dbReference type="PANTHER" id="PTHR30146">
    <property type="entry name" value="LACI-RELATED TRANSCRIPTIONAL REPRESSOR"/>
    <property type="match status" value="1"/>
</dbReference>
<reference evidence="6" key="1">
    <citation type="submission" date="2022-06" db="EMBL/GenBank/DDBJ databases">
        <title>Whole genome shotgun sequencing (WGS) of Rathayibacter sp. ZW T2_19, isolated from stored onions (Allium cepa).</title>
        <authorList>
            <person name="Stoll D.A."/>
            <person name="Huch M."/>
        </authorList>
    </citation>
    <scope>NUCLEOTIDE SEQUENCE</scope>
    <source>
        <strain evidence="6">ZW T2_19</strain>
    </source>
</reference>
<comment type="caution">
    <text evidence="6">The sequence shown here is derived from an EMBL/GenBank/DDBJ whole genome shotgun (WGS) entry which is preliminary data.</text>
</comment>
<dbReference type="Pfam" id="PF13377">
    <property type="entry name" value="Peripla_BP_3"/>
    <property type="match status" value="1"/>
</dbReference>
<proteinExistence type="predicted"/>
<evidence type="ECO:0000256" key="2">
    <source>
        <dbReference type="ARBA" id="ARBA00023125"/>
    </source>
</evidence>
<name>A0A9X2DUZ0_9MICO</name>
<keyword evidence="3" id="KW-0804">Transcription</keyword>
<dbReference type="SUPFAM" id="SSF53822">
    <property type="entry name" value="Periplasmic binding protein-like I"/>
    <property type="match status" value="1"/>
</dbReference>
<feature type="domain" description="HTH lacI-type" evidence="5">
    <location>
        <begin position="11"/>
        <end position="63"/>
    </location>
</feature>
<dbReference type="Pfam" id="PF00356">
    <property type="entry name" value="LacI"/>
    <property type="match status" value="1"/>
</dbReference>
<dbReference type="Proteomes" id="UP001155240">
    <property type="component" value="Unassembled WGS sequence"/>
</dbReference>
<evidence type="ECO:0000313" key="7">
    <source>
        <dbReference type="Proteomes" id="UP001155240"/>
    </source>
</evidence>
<organism evidence="6 7">
    <name type="scientific">Rathayibacter rubneri</name>
    <dbReference type="NCBI Taxonomy" id="2950106"/>
    <lineage>
        <taxon>Bacteria</taxon>
        <taxon>Bacillati</taxon>
        <taxon>Actinomycetota</taxon>
        <taxon>Actinomycetes</taxon>
        <taxon>Micrococcales</taxon>
        <taxon>Microbacteriaceae</taxon>
        <taxon>Rathayibacter</taxon>
    </lineage>
</organism>
<accession>A0A9X2DUZ0</accession>
<dbReference type="InterPro" id="IPR010982">
    <property type="entry name" value="Lambda_DNA-bd_dom_sf"/>
</dbReference>
<keyword evidence="1" id="KW-0805">Transcription regulation</keyword>
<keyword evidence="7" id="KW-1185">Reference proteome</keyword>
<protein>
    <submittedName>
        <fullName evidence="6">Substrate-binding domain-containing protein</fullName>
    </submittedName>
</protein>
<dbReference type="Gene3D" id="3.40.50.2300">
    <property type="match status" value="2"/>
</dbReference>
<dbReference type="InterPro" id="IPR000843">
    <property type="entry name" value="HTH_LacI"/>
</dbReference>
<dbReference type="GO" id="GO:0003700">
    <property type="term" value="F:DNA-binding transcription factor activity"/>
    <property type="evidence" value="ECO:0007669"/>
    <property type="project" value="TreeGrafter"/>
</dbReference>
<dbReference type="SUPFAM" id="SSF47413">
    <property type="entry name" value="lambda repressor-like DNA-binding domains"/>
    <property type="match status" value="1"/>
</dbReference>
<dbReference type="RefSeq" id="WP_251944122.1">
    <property type="nucleotide sequence ID" value="NZ_JAMRYM010000009.1"/>
</dbReference>
<dbReference type="Gene3D" id="1.10.260.40">
    <property type="entry name" value="lambda repressor-like DNA-binding domains"/>
    <property type="match status" value="1"/>
</dbReference>
<dbReference type="PROSITE" id="PS00356">
    <property type="entry name" value="HTH_LACI_1"/>
    <property type="match status" value="1"/>
</dbReference>
<dbReference type="EMBL" id="JAMRYM010000009">
    <property type="protein sequence ID" value="MCM6761672.1"/>
    <property type="molecule type" value="Genomic_DNA"/>
</dbReference>
<dbReference type="CDD" id="cd01392">
    <property type="entry name" value="HTH_LacI"/>
    <property type="match status" value="1"/>
</dbReference>
<dbReference type="CDD" id="cd01574">
    <property type="entry name" value="PBP1_LacI"/>
    <property type="match status" value="1"/>
</dbReference>
<evidence type="ECO:0000256" key="3">
    <source>
        <dbReference type="ARBA" id="ARBA00023163"/>
    </source>
</evidence>
<dbReference type="GO" id="GO:0000976">
    <property type="term" value="F:transcription cis-regulatory region binding"/>
    <property type="evidence" value="ECO:0007669"/>
    <property type="project" value="TreeGrafter"/>
</dbReference>
<dbReference type="SMART" id="SM00354">
    <property type="entry name" value="HTH_LACI"/>
    <property type="match status" value="1"/>
</dbReference>
<dbReference type="PANTHER" id="PTHR30146:SF153">
    <property type="entry name" value="LACTOSE OPERON REPRESSOR"/>
    <property type="match status" value="1"/>
</dbReference>
<evidence type="ECO:0000256" key="1">
    <source>
        <dbReference type="ARBA" id="ARBA00023015"/>
    </source>
</evidence>
<evidence type="ECO:0000256" key="4">
    <source>
        <dbReference type="SAM" id="MobiDB-lite"/>
    </source>
</evidence>
<keyword evidence="2" id="KW-0238">DNA-binding</keyword>
<evidence type="ECO:0000259" key="5">
    <source>
        <dbReference type="PROSITE" id="PS50932"/>
    </source>
</evidence>
<sequence>MTSDPAPTTGTIYDVARAAGVSHASVSRYMRGLDMRASTKEKIEAALTTVRYRPNLTARALISGRSMRIGALTHAVDQVGPNRIIQAATTAAREAGYLLDVVTLDMADTAEVQSALQLLTRHDLAGLLAFASTDSVRDVLEHTGFGVPVVIAAEAESDGEGSDSGIGALVDHLVGLGHEEFVHIAGPATWSAARNRLRAVHAALERHGLPPARILHGDWSARSGHEAIAALEELPTAILAANDQMALGALHALDARGVRVPADVSVTGVDDTPEAAYFTPALTTVQLDFDAQGREALLALLARIDDPAAEFGAEGPRPTLVLRSSSGPARRRES</sequence>